<proteinExistence type="predicted"/>
<accession>A0A2K1NZ59</accession>
<sequence>MRIIFLPIDERFCTREYFLMFAKASGLNILTPPKELLGSKKIPADTDALKNWLLENTREGDNLILSLETLIHGGLIPSRINLLQKPTINERLKILNTLKKKRTVIYLSSTITRIPIYNSSDEEPDYWEYYGETLSNLSKDFAKYLESKDKVENLSYKDDLPKFMEGHKNKYQEIPEWMIKDFFWRRERNYNIIQETVKLVDNGTIDFLNITLDDNSPGSLSVYESKQHQKLVNQLGLNEKISIHPGADETSLTLLSRLLCSTFTYSPSFELFYTNPESITLIPPYEGYPLKSSVETHIGAAGGKIEQKGDILLLLNNSYDYSRYDITFQDTALIDSEEEYETIIERIKKEDKIIGIADIRYGNGSDKRLVEKLLENNLDWLKINYSGWNTVSNTLGTVILHSIIQYFAQKNYLKLDTEELLKLQAIFFIEHWGYQAVVRQQLRKDSVQKGCNIWTLIPAEKWAEEYTRTKLLPFKEIVEKSMKKRWKMEIFFPWHRSFEVGINLFP</sequence>
<comment type="caution">
    <text evidence="1">The sequence shown here is derived from an EMBL/GenBank/DDBJ whole genome shotgun (WGS) entry which is preliminary data.</text>
</comment>
<reference evidence="1 2" key="1">
    <citation type="submission" date="2013-12" db="EMBL/GenBank/DDBJ databases">
        <title>Comparative genomics of Petrotoga isolates.</title>
        <authorList>
            <person name="Nesbo C.L."/>
            <person name="Charchuk R."/>
            <person name="Chow K."/>
        </authorList>
    </citation>
    <scope>NUCLEOTIDE SEQUENCE [LARGE SCALE GENOMIC DNA]</scope>
    <source>
        <strain evidence="1 2">DSM 13574</strain>
    </source>
</reference>
<dbReference type="Pfam" id="PF13552">
    <property type="entry name" value="DUF4127"/>
    <property type="match status" value="1"/>
</dbReference>
<evidence type="ECO:0008006" key="3">
    <source>
        <dbReference type="Google" id="ProtNLM"/>
    </source>
</evidence>
<dbReference type="AlphaFoldDB" id="A0A2K1NZ59"/>
<protein>
    <recommendedName>
        <fullName evidence="3">DUF4127 domain-containing protein</fullName>
    </recommendedName>
</protein>
<dbReference type="InterPro" id="IPR025394">
    <property type="entry name" value="DUF4127"/>
</dbReference>
<evidence type="ECO:0000313" key="1">
    <source>
        <dbReference type="EMBL" id="PNR95824.1"/>
    </source>
</evidence>
<dbReference type="OrthoDB" id="9789552at2"/>
<name>A0A2K1NZ59_9BACT</name>
<gene>
    <name evidence="1" type="ORF">X929_07020</name>
</gene>
<dbReference type="Proteomes" id="UP000236434">
    <property type="component" value="Unassembled WGS sequence"/>
</dbReference>
<evidence type="ECO:0000313" key="2">
    <source>
        <dbReference type="Proteomes" id="UP000236434"/>
    </source>
</evidence>
<dbReference type="EMBL" id="AZRL01000018">
    <property type="protein sequence ID" value="PNR95824.1"/>
    <property type="molecule type" value="Genomic_DNA"/>
</dbReference>
<dbReference type="RefSeq" id="WP_103067278.1">
    <property type="nucleotide sequence ID" value="NZ_AZRL01000018.1"/>
</dbReference>
<organism evidence="1 2">
    <name type="scientific">Petrotoga olearia DSM 13574</name>
    <dbReference type="NCBI Taxonomy" id="1122955"/>
    <lineage>
        <taxon>Bacteria</taxon>
        <taxon>Thermotogati</taxon>
        <taxon>Thermotogota</taxon>
        <taxon>Thermotogae</taxon>
        <taxon>Petrotogales</taxon>
        <taxon>Petrotogaceae</taxon>
        <taxon>Petrotoga</taxon>
    </lineage>
</organism>